<feature type="chain" id="PRO_5002151334" description="Peptidase A1 domain-containing protein" evidence="1">
    <location>
        <begin position="18"/>
        <end position="107"/>
    </location>
</feature>
<name>A0A0C2JLT7_THEKT</name>
<evidence type="ECO:0000256" key="1">
    <source>
        <dbReference type="SAM" id="SignalP"/>
    </source>
</evidence>
<comment type="caution">
    <text evidence="2">The sequence shown here is derived from an EMBL/GenBank/DDBJ whole genome shotgun (WGS) entry which is preliminary data.</text>
</comment>
<reference evidence="2 3" key="1">
    <citation type="journal article" date="2014" name="Genome Biol. Evol.">
        <title>The genome of the myxosporean Thelohanellus kitauei shows adaptations to nutrient acquisition within its fish host.</title>
        <authorList>
            <person name="Yang Y."/>
            <person name="Xiong J."/>
            <person name="Zhou Z."/>
            <person name="Huo F."/>
            <person name="Miao W."/>
            <person name="Ran C."/>
            <person name="Liu Y."/>
            <person name="Zhang J."/>
            <person name="Feng J."/>
            <person name="Wang M."/>
            <person name="Wang M."/>
            <person name="Wang L."/>
            <person name="Yao B."/>
        </authorList>
    </citation>
    <scope>NUCLEOTIDE SEQUENCE [LARGE SCALE GENOMIC DNA]</scope>
    <source>
        <strain evidence="2">Wuqing</strain>
    </source>
</reference>
<evidence type="ECO:0000313" key="2">
    <source>
        <dbReference type="EMBL" id="KII70343.1"/>
    </source>
</evidence>
<feature type="signal peptide" evidence="1">
    <location>
        <begin position="1"/>
        <end position="17"/>
    </location>
</feature>
<protein>
    <recommendedName>
        <fullName evidence="4">Peptidase A1 domain-containing protein</fullName>
    </recommendedName>
</protein>
<proteinExistence type="predicted"/>
<evidence type="ECO:0008006" key="4">
    <source>
        <dbReference type="Google" id="ProtNLM"/>
    </source>
</evidence>
<sequence>MSICPALLLAILVKAHTMKEFTVRINSHIQQEYQIDNYDFSEDQIDVIDMDIGSNRILIPGNHDNIDRFKMQIGLIHNHYYDALAIDTYSLALSSTQQSMSNIILDL</sequence>
<evidence type="ECO:0000313" key="3">
    <source>
        <dbReference type="Proteomes" id="UP000031668"/>
    </source>
</evidence>
<dbReference type="AlphaFoldDB" id="A0A0C2JLT7"/>
<gene>
    <name evidence="2" type="ORF">RF11_07148</name>
</gene>
<keyword evidence="3" id="KW-1185">Reference proteome</keyword>
<keyword evidence="1" id="KW-0732">Signal</keyword>
<organism evidence="2 3">
    <name type="scientific">Thelohanellus kitauei</name>
    <name type="common">Myxosporean</name>
    <dbReference type="NCBI Taxonomy" id="669202"/>
    <lineage>
        <taxon>Eukaryota</taxon>
        <taxon>Metazoa</taxon>
        <taxon>Cnidaria</taxon>
        <taxon>Myxozoa</taxon>
        <taxon>Myxosporea</taxon>
        <taxon>Bivalvulida</taxon>
        <taxon>Platysporina</taxon>
        <taxon>Myxobolidae</taxon>
        <taxon>Thelohanellus</taxon>
    </lineage>
</organism>
<dbReference type="Proteomes" id="UP000031668">
    <property type="component" value="Unassembled WGS sequence"/>
</dbReference>
<accession>A0A0C2JLT7</accession>
<dbReference type="EMBL" id="JWZT01002090">
    <property type="protein sequence ID" value="KII70343.1"/>
    <property type="molecule type" value="Genomic_DNA"/>
</dbReference>